<dbReference type="Proteomes" id="UP000282311">
    <property type="component" value="Unassembled WGS sequence"/>
</dbReference>
<evidence type="ECO:0000313" key="2">
    <source>
        <dbReference type="Proteomes" id="UP000282311"/>
    </source>
</evidence>
<protein>
    <submittedName>
        <fullName evidence="1">Acetyl-CoA acetyltransferase</fullName>
    </submittedName>
</protein>
<comment type="caution">
    <text evidence="1">The sequence shown here is derived from an EMBL/GenBank/DDBJ whole genome shotgun (WGS) entry which is preliminary data.</text>
</comment>
<dbReference type="AlphaFoldDB" id="A0A3B0AZI0"/>
<sequence>MSSGSIPAQQPVYQADPHFIQAMKSCHDRLHEVGRQWANRPVRVQLMDGQVHEGVLVSMDDHYLYLGVRAQDARAFFNPLAQASAYNNVILPLVLYNLLVISLL</sequence>
<keyword evidence="2" id="KW-1185">Reference proteome</keyword>
<dbReference type="RefSeq" id="WP_120751414.1">
    <property type="nucleotide sequence ID" value="NZ_RBAH01000037.1"/>
</dbReference>
<organism evidence="1 2">
    <name type="scientific">Paenibacillus ginsengarvi</name>
    <dbReference type="NCBI Taxonomy" id="400777"/>
    <lineage>
        <taxon>Bacteria</taxon>
        <taxon>Bacillati</taxon>
        <taxon>Bacillota</taxon>
        <taxon>Bacilli</taxon>
        <taxon>Bacillales</taxon>
        <taxon>Paenibacillaceae</taxon>
        <taxon>Paenibacillus</taxon>
    </lineage>
</organism>
<evidence type="ECO:0000313" key="1">
    <source>
        <dbReference type="EMBL" id="RKN65446.1"/>
    </source>
</evidence>
<gene>
    <name evidence="1" type="ORF">D7M11_32300</name>
</gene>
<dbReference type="GO" id="GO:0016740">
    <property type="term" value="F:transferase activity"/>
    <property type="evidence" value="ECO:0007669"/>
    <property type="project" value="UniProtKB-KW"/>
</dbReference>
<dbReference type="OrthoDB" id="2666278at2"/>
<keyword evidence="1" id="KW-0808">Transferase</keyword>
<accession>A0A3B0AZI0</accession>
<dbReference type="EMBL" id="RBAH01000037">
    <property type="protein sequence ID" value="RKN65446.1"/>
    <property type="molecule type" value="Genomic_DNA"/>
</dbReference>
<name>A0A3B0AZI0_9BACL</name>
<reference evidence="1 2" key="1">
    <citation type="journal article" date="2007" name="Int. J. Syst. Evol. Microbiol.">
        <title>Paenibacillus ginsengarvi sp. nov., isolated from soil from ginseng cultivation.</title>
        <authorList>
            <person name="Yoon M.H."/>
            <person name="Ten L.N."/>
            <person name="Im W.T."/>
        </authorList>
    </citation>
    <scope>NUCLEOTIDE SEQUENCE [LARGE SCALE GENOMIC DNA]</scope>
    <source>
        <strain evidence="1 2">KCTC 13059</strain>
    </source>
</reference>
<proteinExistence type="predicted"/>